<keyword evidence="1" id="KW-0812">Transmembrane</keyword>
<keyword evidence="1" id="KW-1133">Transmembrane helix</keyword>
<dbReference type="Proteomes" id="UP001634393">
    <property type="component" value="Unassembled WGS sequence"/>
</dbReference>
<evidence type="ECO:0000313" key="2">
    <source>
        <dbReference type="EMBL" id="KAL3825555.1"/>
    </source>
</evidence>
<name>A0ABD3SM28_9LAMI</name>
<organism evidence="2 3">
    <name type="scientific">Penstemon smallii</name>
    <dbReference type="NCBI Taxonomy" id="265156"/>
    <lineage>
        <taxon>Eukaryota</taxon>
        <taxon>Viridiplantae</taxon>
        <taxon>Streptophyta</taxon>
        <taxon>Embryophyta</taxon>
        <taxon>Tracheophyta</taxon>
        <taxon>Spermatophyta</taxon>
        <taxon>Magnoliopsida</taxon>
        <taxon>eudicotyledons</taxon>
        <taxon>Gunneridae</taxon>
        <taxon>Pentapetalae</taxon>
        <taxon>asterids</taxon>
        <taxon>lamiids</taxon>
        <taxon>Lamiales</taxon>
        <taxon>Plantaginaceae</taxon>
        <taxon>Cheloneae</taxon>
        <taxon>Penstemon</taxon>
    </lineage>
</organism>
<evidence type="ECO:0000313" key="3">
    <source>
        <dbReference type="Proteomes" id="UP001634393"/>
    </source>
</evidence>
<comment type="caution">
    <text evidence="2">The sequence shown here is derived from an EMBL/GenBank/DDBJ whole genome shotgun (WGS) entry which is preliminary data.</text>
</comment>
<feature type="transmembrane region" description="Helical" evidence="1">
    <location>
        <begin position="51"/>
        <end position="71"/>
    </location>
</feature>
<keyword evidence="1" id="KW-0472">Membrane</keyword>
<accession>A0ABD3SM28</accession>
<dbReference type="AlphaFoldDB" id="A0ABD3SM28"/>
<sequence>MKKKKKKTTSNCNILLILYFHTQIMPGRVYPGQAYTLQKPVASAREMNVQFIAILSFKTKAFLYFLLSFLMRHLTINVP</sequence>
<evidence type="ECO:0000256" key="1">
    <source>
        <dbReference type="SAM" id="Phobius"/>
    </source>
</evidence>
<dbReference type="EMBL" id="JBJXBP010000006">
    <property type="protein sequence ID" value="KAL3825555.1"/>
    <property type="molecule type" value="Genomic_DNA"/>
</dbReference>
<protein>
    <recommendedName>
        <fullName evidence="4">Secreted protein</fullName>
    </recommendedName>
</protein>
<gene>
    <name evidence="2" type="ORF">ACJIZ3_021584</name>
</gene>
<evidence type="ECO:0008006" key="4">
    <source>
        <dbReference type="Google" id="ProtNLM"/>
    </source>
</evidence>
<reference evidence="2 3" key="1">
    <citation type="submission" date="2024-12" db="EMBL/GenBank/DDBJ databases">
        <title>The unique morphological basis and parallel evolutionary history of personate flowers in Penstemon.</title>
        <authorList>
            <person name="Depatie T.H."/>
            <person name="Wessinger C.A."/>
        </authorList>
    </citation>
    <scope>NUCLEOTIDE SEQUENCE [LARGE SCALE GENOMIC DNA]</scope>
    <source>
        <strain evidence="2">WTNN_2</strain>
        <tissue evidence="2">Leaf</tissue>
    </source>
</reference>
<keyword evidence="3" id="KW-1185">Reference proteome</keyword>
<feature type="transmembrane region" description="Helical" evidence="1">
    <location>
        <begin position="12"/>
        <end position="31"/>
    </location>
</feature>
<proteinExistence type="predicted"/>